<protein>
    <submittedName>
        <fullName evidence="13">Guanine nucleotide-binding protein alpha-1 subunit</fullName>
    </submittedName>
</protein>
<evidence type="ECO:0000256" key="7">
    <source>
        <dbReference type="ARBA" id="ARBA00023139"/>
    </source>
</evidence>
<dbReference type="FunFam" id="3.40.50.300:FF:002307">
    <property type="entry name" value="Guanine nucleotide-binding protein G(k) subunit alpha"/>
    <property type="match status" value="1"/>
</dbReference>
<feature type="binding site" evidence="10">
    <location>
        <begin position="331"/>
        <end position="334"/>
    </location>
    <ligand>
        <name>GTP</name>
        <dbReference type="ChEBI" id="CHEBI:37565"/>
    </ligand>
</feature>
<dbReference type="InParanoid" id="A0A2P6NQY9"/>
<sequence>MKLHIAHKPVWPDDGFLRVQPPYENARGSVLRERSGKDYFEIKEIYLLFTEPSINSNHRSLEGTERAMGNCGQKSLGTRAERDRNKKINGDLKQQKREVETIIRILLLGAGESGKSTFAKQMRILYLEGFDETECQRFKGIIHNNVIVSLQALISACNQFGLTLEEQNRHKTPEELEELEVNSSSCAYIKGVWQDPAIQTAFSRQNEFQLYDSTQYYLDDIERICDEQYKPTEQDILRSRSKTIGITETNFEVENVRFVMVDVGGQRSERRKWIHCFEDITAVIYCVAMSEYDLKLYEDETVSRIEESLMLFDEICNSEWFEKTSIILFLNKVDIFKEKIMKHDLSICFPKYKGGPNFEKSSAFIKKTFESRNKTTKSVFTHMTCATDTENVRFVFNAVRGHILSTVMVGVI</sequence>
<keyword evidence="7" id="KW-0564">Palmitate</keyword>
<keyword evidence="9" id="KW-0449">Lipoprotein</keyword>
<evidence type="ECO:0000256" key="8">
    <source>
        <dbReference type="ARBA" id="ARBA00023224"/>
    </source>
</evidence>
<keyword evidence="3 11" id="KW-0479">Metal-binding</keyword>
<dbReference type="GO" id="GO:0046872">
    <property type="term" value="F:metal ion binding"/>
    <property type="evidence" value="ECO:0007669"/>
    <property type="project" value="UniProtKB-KW"/>
</dbReference>
<keyword evidence="8" id="KW-0807">Transducer</keyword>
<dbReference type="GO" id="GO:0005834">
    <property type="term" value="C:heterotrimeric G-protein complex"/>
    <property type="evidence" value="ECO:0007669"/>
    <property type="project" value="TreeGrafter"/>
</dbReference>
<feature type="binding site" evidence="10">
    <location>
        <begin position="262"/>
        <end position="266"/>
    </location>
    <ligand>
        <name>GTP</name>
        <dbReference type="ChEBI" id="CHEBI:37565"/>
    </ligand>
</feature>
<feature type="region of interest" description="Disordered" evidence="12">
    <location>
        <begin position="66"/>
        <end position="88"/>
    </location>
</feature>
<comment type="caution">
    <text evidence="13">The sequence shown here is derived from an EMBL/GenBank/DDBJ whole genome shotgun (WGS) entry which is preliminary data.</text>
</comment>
<dbReference type="InterPro" id="IPR027417">
    <property type="entry name" value="P-loop_NTPase"/>
</dbReference>
<dbReference type="CDD" id="cd00066">
    <property type="entry name" value="G-alpha"/>
    <property type="match status" value="1"/>
</dbReference>
<dbReference type="GO" id="GO:0005525">
    <property type="term" value="F:GTP binding"/>
    <property type="evidence" value="ECO:0007669"/>
    <property type="project" value="UniProtKB-KW"/>
</dbReference>
<feature type="binding site" evidence="11">
    <location>
        <position position="116"/>
    </location>
    <ligand>
        <name>Mg(2+)</name>
        <dbReference type="ChEBI" id="CHEBI:18420"/>
    </ligand>
</feature>
<organism evidence="13 14">
    <name type="scientific">Planoprotostelium fungivorum</name>
    <dbReference type="NCBI Taxonomy" id="1890364"/>
    <lineage>
        <taxon>Eukaryota</taxon>
        <taxon>Amoebozoa</taxon>
        <taxon>Evosea</taxon>
        <taxon>Variosea</taxon>
        <taxon>Cavosteliida</taxon>
        <taxon>Cavosteliaceae</taxon>
        <taxon>Planoprotostelium</taxon>
    </lineage>
</organism>
<dbReference type="InterPro" id="IPR001019">
    <property type="entry name" value="Gprotein_alpha_su"/>
</dbReference>
<keyword evidence="4 10" id="KW-0547">Nucleotide-binding</keyword>
<dbReference type="InterPro" id="IPR011025">
    <property type="entry name" value="GproteinA_insert"/>
</dbReference>
<gene>
    <name evidence="13" type="ORF">PROFUN_05516</name>
</gene>
<dbReference type="Gene3D" id="1.10.400.10">
    <property type="entry name" value="GI Alpha 1, domain 2-like"/>
    <property type="match status" value="1"/>
</dbReference>
<keyword evidence="14" id="KW-1185">Reference proteome</keyword>
<feature type="binding site" evidence="10">
    <location>
        <begin position="112"/>
        <end position="117"/>
    </location>
    <ligand>
        <name>GTP</name>
        <dbReference type="ChEBI" id="CHEBI:37565"/>
    </ligand>
</feature>
<feature type="binding site" evidence="11">
    <location>
        <position position="243"/>
    </location>
    <ligand>
        <name>Mg(2+)</name>
        <dbReference type="ChEBI" id="CHEBI:18420"/>
    </ligand>
</feature>
<dbReference type="GO" id="GO:0005737">
    <property type="term" value="C:cytoplasm"/>
    <property type="evidence" value="ECO:0007669"/>
    <property type="project" value="TreeGrafter"/>
</dbReference>
<evidence type="ECO:0000256" key="4">
    <source>
        <dbReference type="ARBA" id="ARBA00022741"/>
    </source>
</evidence>
<feature type="compositionally biased region" description="Basic and acidic residues" evidence="12">
    <location>
        <begin position="79"/>
        <end position="88"/>
    </location>
</feature>
<keyword evidence="6 10" id="KW-0342">GTP-binding</keyword>
<dbReference type="SUPFAM" id="SSF52540">
    <property type="entry name" value="P-loop containing nucleoside triphosphate hydrolases"/>
    <property type="match status" value="1"/>
</dbReference>
<dbReference type="PANTHER" id="PTHR10218">
    <property type="entry name" value="GTP-BINDING PROTEIN ALPHA SUBUNIT"/>
    <property type="match status" value="1"/>
</dbReference>
<proteinExistence type="inferred from homology"/>
<evidence type="ECO:0000256" key="5">
    <source>
        <dbReference type="ARBA" id="ARBA00022842"/>
    </source>
</evidence>
<evidence type="ECO:0000256" key="12">
    <source>
        <dbReference type="SAM" id="MobiDB-lite"/>
    </source>
</evidence>
<feature type="binding site" evidence="10">
    <location>
        <begin position="212"/>
        <end position="213"/>
    </location>
    <ligand>
        <name>GTP</name>
        <dbReference type="ChEBI" id="CHEBI:37565"/>
    </ligand>
</feature>
<dbReference type="SUPFAM" id="SSF47895">
    <property type="entry name" value="Transducin (alpha subunit), insertion domain"/>
    <property type="match status" value="1"/>
</dbReference>
<dbReference type="PRINTS" id="PR00318">
    <property type="entry name" value="GPROTEINA"/>
</dbReference>
<dbReference type="GO" id="GO:0003924">
    <property type="term" value="F:GTPase activity"/>
    <property type="evidence" value="ECO:0007669"/>
    <property type="project" value="InterPro"/>
</dbReference>
<dbReference type="SMART" id="SM00275">
    <property type="entry name" value="G_alpha"/>
    <property type="match status" value="1"/>
</dbReference>
<dbReference type="Gene3D" id="3.40.50.300">
    <property type="entry name" value="P-loop containing nucleotide triphosphate hydrolases"/>
    <property type="match status" value="1"/>
</dbReference>
<dbReference type="Pfam" id="PF00503">
    <property type="entry name" value="G-alpha"/>
    <property type="match status" value="1"/>
</dbReference>
<evidence type="ECO:0000313" key="14">
    <source>
        <dbReference type="Proteomes" id="UP000241769"/>
    </source>
</evidence>
<accession>A0A2P6NQY9</accession>
<evidence type="ECO:0000256" key="1">
    <source>
        <dbReference type="ARBA" id="ARBA00005804"/>
    </source>
</evidence>
<name>A0A2P6NQY9_9EUKA</name>
<evidence type="ECO:0000256" key="3">
    <source>
        <dbReference type="ARBA" id="ARBA00022723"/>
    </source>
</evidence>
<dbReference type="Proteomes" id="UP000241769">
    <property type="component" value="Unassembled WGS sequence"/>
</dbReference>
<dbReference type="OrthoDB" id="5817230at2759"/>
<dbReference type="PROSITE" id="PS51882">
    <property type="entry name" value="G_ALPHA"/>
    <property type="match status" value="1"/>
</dbReference>
<feature type="binding site" evidence="10">
    <location>
        <begin position="237"/>
        <end position="243"/>
    </location>
    <ligand>
        <name>GTP</name>
        <dbReference type="ChEBI" id="CHEBI:37565"/>
    </ligand>
</feature>
<evidence type="ECO:0000256" key="10">
    <source>
        <dbReference type="PIRSR" id="PIRSR601019-1"/>
    </source>
</evidence>
<evidence type="ECO:0000313" key="13">
    <source>
        <dbReference type="EMBL" id="PRP86375.1"/>
    </source>
</evidence>
<evidence type="ECO:0000256" key="11">
    <source>
        <dbReference type="PIRSR" id="PIRSR601019-2"/>
    </source>
</evidence>
<evidence type="ECO:0000256" key="6">
    <source>
        <dbReference type="ARBA" id="ARBA00023134"/>
    </source>
</evidence>
<dbReference type="STRING" id="1890364.A0A2P6NQY9"/>
<comment type="similarity">
    <text evidence="1">Belongs to the G-alpha family.</text>
</comment>
<dbReference type="GO" id="GO:0001664">
    <property type="term" value="F:G protein-coupled receptor binding"/>
    <property type="evidence" value="ECO:0007669"/>
    <property type="project" value="TreeGrafter"/>
</dbReference>
<feature type="binding site" evidence="10">
    <location>
        <position position="386"/>
    </location>
    <ligand>
        <name>GTP</name>
        <dbReference type="ChEBI" id="CHEBI:37565"/>
    </ligand>
</feature>
<reference evidence="13 14" key="1">
    <citation type="journal article" date="2018" name="Genome Biol. Evol.">
        <title>Multiple Roots of Fruiting Body Formation in Amoebozoa.</title>
        <authorList>
            <person name="Hillmann F."/>
            <person name="Forbes G."/>
            <person name="Novohradska S."/>
            <person name="Ferling I."/>
            <person name="Riege K."/>
            <person name="Groth M."/>
            <person name="Westermann M."/>
            <person name="Marz M."/>
            <person name="Spaller T."/>
            <person name="Winckler T."/>
            <person name="Schaap P."/>
            <person name="Glockner G."/>
        </authorList>
    </citation>
    <scope>NUCLEOTIDE SEQUENCE [LARGE SCALE GENOMIC DNA]</scope>
    <source>
        <strain evidence="13 14">Jena</strain>
    </source>
</reference>
<keyword evidence="5 11" id="KW-0460">Magnesium</keyword>
<keyword evidence="2" id="KW-0519">Myristate</keyword>
<dbReference type="PANTHER" id="PTHR10218:SF362">
    <property type="entry name" value="G PROTEIN ALPHA O SUBUNIT"/>
    <property type="match status" value="1"/>
</dbReference>
<dbReference type="GO" id="GO:0031683">
    <property type="term" value="F:G-protein beta/gamma-subunit complex binding"/>
    <property type="evidence" value="ECO:0007669"/>
    <property type="project" value="InterPro"/>
</dbReference>
<dbReference type="AlphaFoldDB" id="A0A2P6NQY9"/>
<dbReference type="GO" id="GO:0007188">
    <property type="term" value="P:adenylate cyclase-modulating G protein-coupled receptor signaling pathway"/>
    <property type="evidence" value="ECO:0007669"/>
    <property type="project" value="TreeGrafter"/>
</dbReference>
<evidence type="ECO:0000256" key="9">
    <source>
        <dbReference type="ARBA" id="ARBA00023288"/>
    </source>
</evidence>
<dbReference type="EMBL" id="MDYQ01000032">
    <property type="protein sequence ID" value="PRP86375.1"/>
    <property type="molecule type" value="Genomic_DNA"/>
</dbReference>
<evidence type="ECO:0000256" key="2">
    <source>
        <dbReference type="ARBA" id="ARBA00022707"/>
    </source>
</evidence>